<accession>A0A1Q9CDF2</accession>
<gene>
    <name evidence="3" type="ORF">AK812_SmicGene38578</name>
</gene>
<keyword evidence="2" id="KW-0812">Transmembrane</keyword>
<dbReference type="OrthoDB" id="449156at2759"/>
<organism evidence="3 4">
    <name type="scientific">Symbiodinium microadriaticum</name>
    <name type="common">Dinoflagellate</name>
    <name type="synonym">Zooxanthella microadriatica</name>
    <dbReference type="NCBI Taxonomy" id="2951"/>
    <lineage>
        <taxon>Eukaryota</taxon>
        <taxon>Sar</taxon>
        <taxon>Alveolata</taxon>
        <taxon>Dinophyceae</taxon>
        <taxon>Suessiales</taxon>
        <taxon>Symbiodiniaceae</taxon>
        <taxon>Symbiodinium</taxon>
    </lineage>
</organism>
<dbReference type="EMBL" id="LSRX01001330">
    <property type="protein sequence ID" value="OLP80946.1"/>
    <property type="molecule type" value="Genomic_DNA"/>
</dbReference>
<comment type="caution">
    <text evidence="3">The sequence shown here is derived from an EMBL/GenBank/DDBJ whole genome shotgun (WGS) entry which is preliminary data.</text>
</comment>
<name>A0A1Q9CDF2_SYMMI</name>
<evidence type="ECO:0000313" key="3">
    <source>
        <dbReference type="EMBL" id="OLP80946.1"/>
    </source>
</evidence>
<reference evidence="3 4" key="1">
    <citation type="submission" date="2016-02" db="EMBL/GenBank/DDBJ databases">
        <title>Genome analysis of coral dinoflagellate symbionts highlights evolutionary adaptations to a symbiotic lifestyle.</title>
        <authorList>
            <person name="Aranda M."/>
            <person name="Li Y."/>
            <person name="Liew Y.J."/>
            <person name="Baumgarten S."/>
            <person name="Simakov O."/>
            <person name="Wilson M."/>
            <person name="Piel J."/>
            <person name="Ashoor H."/>
            <person name="Bougouffa S."/>
            <person name="Bajic V.B."/>
            <person name="Ryu T."/>
            <person name="Ravasi T."/>
            <person name="Bayer T."/>
            <person name="Micklem G."/>
            <person name="Kim H."/>
            <person name="Bhak J."/>
            <person name="Lajeunesse T.C."/>
            <person name="Voolstra C.R."/>
        </authorList>
    </citation>
    <scope>NUCLEOTIDE SEQUENCE [LARGE SCALE GENOMIC DNA]</scope>
    <source>
        <strain evidence="3 4">CCMP2467</strain>
    </source>
</reference>
<evidence type="ECO:0000256" key="2">
    <source>
        <dbReference type="SAM" id="Phobius"/>
    </source>
</evidence>
<protein>
    <submittedName>
        <fullName evidence="3">Uncharacterized protein</fullName>
    </submittedName>
</protein>
<keyword evidence="2" id="KW-1133">Transmembrane helix</keyword>
<feature type="transmembrane region" description="Helical" evidence="2">
    <location>
        <begin position="259"/>
        <end position="284"/>
    </location>
</feature>
<sequence>MSERLSAALRELAAALEEVEGATKDTEKASGSQSAGPQAEDCNLGRRPASSGEGRGASSKVALASDPGGSSVAYREDWRHYVIVANPRNPSFVGWTSGRGGLTWRELESRLPGGRLSGSAVRLRRVDDKEHAELVWMAAHPGIKMPEVLQAAQRAAAHLGDQTVADGMNAAQVLAEPSAREAATRWRAGPAARRVTAALARLTSALQPWGPRLPPGVAVPRPVLEPVRPRPLQAGPQPRTQTFGAYVLQLVGNWRWRTWLAIFFILFFPKAVALLVALVCKWVVKGLVSLLLYFGRELVAQLSLTMSEMEDALVSWLNTYLQGETPLPAYLQVQSATPASASPGVEHVGTQSSPGVHPTQARPIELLTVALLGLNLWRGQPGGVGNP</sequence>
<keyword evidence="4" id="KW-1185">Reference proteome</keyword>
<dbReference type="AlphaFoldDB" id="A0A1Q9CDF2"/>
<evidence type="ECO:0000313" key="4">
    <source>
        <dbReference type="Proteomes" id="UP000186817"/>
    </source>
</evidence>
<proteinExistence type="predicted"/>
<keyword evidence="2" id="KW-0472">Membrane</keyword>
<dbReference type="Proteomes" id="UP000186817">
    <property type="component" value="Unassembled WGS sequence"/>
</dbReference>
<feature type="region of interest" description="Disordered" evidence="1">
    <location>
        <begin position="18"/>
        <end position="70"/>
    </location>
</feature>
<evidence type="ECO:0000256" key="1">
    <source>
        <dbReference type="SAM" id="MobiDB-lite"/>
    </source>
</evidence>